<dbReference type="InterPro" id="IPR012464">
    <property type="entry name" value="DUF1676"/>
</dbReference>
<dbReference type="EMBL" id="CAQQ02126771">
    <property type="status" value="NOT_ANNOTATED_CDS"/>
    <property type="molecule type" value="Genomic_DNA"/>
</dbReference>
<keyword evidence="1" id="KW-1133">Transmembrane helix</keyword>
<proteinExistence type="predicted"/>
<reference evidence="2" key="2">
    <citation type="submission" date="2015-06" db="UniProtKB">
        <authorList>
            <consortium name="EnsemblMetazoa"/>
        </authorList>
    </citation>
    <scope>IDENTIFICATION</scope>
</reference>
<evidence type="ECO:0000313" key="3">
    <source>
        <dbReference type="Proteomes" id="UP000015102"/>
    </source>
</evidence>
<dbReference type="PANTHER" id="PTHR21879:SF17">
    <property type="entry name" value="LD24139P"/>
    <property type="match status" value="1"/>
</dbReference>
<dbReference type="HOGENOM" id="CLU_1519591_0_0_1"/>
<dbReference type="EMBL" id="CAQQ02126772">
    <property type="status" value="NOT_ANNOTATED_CDS"/>
    <property type="molecule type" value="Genomic_DNA"/>
</dbReference>
<reference evidence="3" key="1">
    <citation type="submission" date="2013-02" db="EMBL/GenBank/DDBJ databases">
        <authorList>
            <person name="Hughes D."/>
        </authorList>
    </citation>
    <scope>NUCLEOTIDE SEQUENCE</scope>
    <source>
        <strain>Durham</strain>
        <strain evidence="3">NC isolate 2 -- Noor lab</strain>
    </source>
</reference>
<evidence type="ECO:0000256" key="1">
    <source>
        <dbReference type="SAM" id="Phobius"/>
    </source>
</evidence>
<dbReference type="PANTHER" id="PTHR21879">
    <property type="entry name" value="FI03362P-RELATED-RELATED"/>
    <property type="match status" value="1"/>
</dbReference>
<keyword evidence="1" id="KW-0812">Transmembrane</keyword>
<dbReference type="AlphaFoldDB" id="T1GKE6"/>
<dbReference type="Proteomes" id="UP000015102">
    <property type="component" value="Unassembled WGS sequence"/>
</dbReference>
<dbReference type="STRING" id="36166.T1GKE6"/>
<protein>
    <submittedName>
        <fullName evidence="2">Uncharacterized protein</fullName>
    </submittedName>
</protein>
<dbReference type="EnsemblMetazoa" id="MESCA003969-RA">
    <property type="protein sequence ID" value="MESCA003969-PA"/>
    <property type="gene ID" value="MESCA003969"/>
</dbReference>
<keyword evidence="3" id="KW-1185">Reference proteome</keyword>
<dbReference type="EMBL" id="CAQQ02126773">
    <property type="status" value="NOT_ANNOTATED_CDS"/>
    <property type="molecule type" value="Genomic_DNA"/>
</dbReference>
<feature type="transmembrane region" description="Helical" evidence="1">
    <location>
        <begin position="117"/>
        <end position="138"/>
    </location>
</feature>
<sequence length="177" mass="19175">MLAIRIDENHNALGPNVNLASHNIEVVLYNELFVFFHRDPSTSSRAGKALSENDIVTSLPEESEERTGRLIDMAMQSAVDFFSTHNLNVKVPAETTQEIARSIEEGRGKLKKVAGPLVMAIGAKLITIIPLILGIGGYNANQWSGSNGWSSGSGSYPYARSLSDAQDLAYGKQVQAQ</sequence>
<evidence type="ECO:0000313" key="2">
    <source>
        <dbReference type="EnsemblMetazoa" id="MESCA003969-PA"/>
    </source>
</evidence>
<organism evidence="2 3">
    <name type="scientific">Megaselia scalaris</name>
    <name type="common">Humpbacked fly</name>
    <name type="synonym">Phora scalaris</name>
    <dbReference type="NCBI Taxonomy" id="36166"/>
    <lineage>
        <taxon>Eukaryota</taxon>
        <taxon>Metazoa</taxon>
        <taxon>Ecdysozoa</taxon>
        <taxon>Arthropoda</taxon>
        <taxon>Hexapoda</taxon>
        <taxon>Insecta</taxon>
        <taxon>Pterygota</taxon>
        <taxon>Neoptera</taxon>
        <taxon>Endopterygota</taxon>
        <taxon>Diptera</taxon>
        <taxon>Brachycera</taxon>
        <taxon>Muscomorpha</taxon>
        <taxon>Platypezoidea</taxon>
        <taxon>Phoridae</taxon>
        <taxon>Megaseliini</taxon>
        <taxon>Megaselia</taxon>
    </lineage>
</organism>
<dbReference type="GO" id="GO:0016020">
    <property type="term" value="C:membrane"/>
    <property type="evidence" value="ECO:0007669"/>
    <property type="project" value="TreeGrafter"/>
</dbReference>
<accession>T1GKE6</accession>
<keyword evidence="1" id="KW-0472">Membrane</keyword>
<name>T1GKE6_MEGSC</name>
<dbReference type="Pfam" id="PF07898">
    <property type="entry name" value="DUF1676"/>
    <property type="match status" value="1"/>
</dbReference>